<feature type="region of interest" description="Disordered" evidence="10">
    <location>
        <begin position="321"/>
        <end position="352"/>
    </location>
</feature>
<keyword evidence="1" id="KW-0540">Nuclease</keyword>
<evidence type="ECO:0000256" key="4">
    <source>
        <dbReference type="ARBA" id="ARBA00022801"/>
    </source>
</evidence>
<keyword evidence="5" id="KW-0460">Magnesium</keyword>
<keyword evidence="9" id="KW-0233">DNA recombination</keyword>
<dbReference type="InterPro" id="IPR025724">
    <property type="entry name" value="GAG-pre-integrase_dom"/>
</dbReference>
<dbReference type="PANTHER" id="PTHR42648">
    <property type="entry name" value="TRANSPOSASE, PUTATIVE-RELATED"/>
    <property type="match status" value="1"/>
</dbReference>
<evidence type="ECO:0000256" key="5">
    <source>
        <dbReference type="ARBA" id="ARBA00022842"/>
    </source>
</evidence>
<evidence type="ECO:0000313" key="13">
    <source>
        <dbReference type="Proteomes" id="UP000704712"/>
    </source>
</evidence>
<evidence type="ECO:0000256" key="7">
    <source>
        <dbReference type="ARBA" id="ARBA00022918"/>
    </source>
</evidence>
<evidence type="ECO:0000256" key="1">
    <source>
        <dbReference type="ARBA" id="ARBA00022722"/>
    </source>
</evidence>
<dbReference type="Gene3D" id="3.30.420.10">
    <property type="entry name" value="Ribonuclease H-like superfamily/Ribonuclease H"/>
    <property type="match status" value="1"/>
</dbReference>
<accession>A0A8S9UTC6</accession>
<dbReference type="GO" id="GO:0003676">
    <property type="term" value="F:nucleic acid binding"/>
    <property type="evidence" value="ECO:0007669"/>
    <property type="project" value="InterPro"/>
</dbReference>
<dbReference type="InterPro" id="IPR036397">
    <property type="entry name" value="RNaseH_sf"/>
</dbReference>
<dbReference type="InterPro" id="IPR039537">
    <property type="entry name" value="Retrotran_Ty1/copia-like"/>
</dbReference>
<dbReference type="InterPro" id="IPR012337">
    <property type="entry name" value="RNaseH-like_sf"/>
</dbReference>
<dbReference type="Pfam" id="PF25597">
    <property type="entry name" value="SH3_retrovirus"/>
    <property type="match status" value="1"/>
</dbReference>
<evidence type="ECO:0000256" key="8">
    <source>
        <dbReference type="ARBA" id="ARBA00022932"/>
    </source>
</evidence>
<comment type="caution">
    <text evidence="12">The sequence shown here is derived from an EMBL/GenBank/DDBJ whole genome shotgun (WGS) entry which is preliminary data.</text>
</comment>
<dbReference type="GO" id="GO:0006310">
    <property type="term" value="P:DNA recombination"/>
    <property type="evidence" value="ECO:0007669"/>
    <property type="project" value="UniProtKB-KW"/>
</dbReference>
<dbReference type="EMBL" id="JAACNO010000881">
    <property type="protein sequence ID" value="KAF4144205.1"/>
    <property type="molecule type" value="Genomic_DNA"/>
</dbReference>
<keyword evidence="3" id="KW-0255">Endonuclease</keyword>
<evidence type="ECO:0000256" key="3">
    <source>
        <dbReference type="ARBA" id="ARBA00022759"/>
    </source>
</evidence>
<dbReference type="GO" id="GO:0003964">
    <property type="term" value="F:RNA-directed DNA polymerase activity"/>
    <property type="evidence" value="ECO:0007669"/>
    <property type="project" value="UniProtKB-KW"/>
</dbReference>
<keyword evidence="7" id="KW-0695">RNA-directed DNA polymerase</keyword>
<evidence type="ECO:0000313" key="12">
    <source>
        <dbReference type="EMBL" id="KAF4144205.1"/>
    </source>
</evidence>
<dbReference type="SUPFAM" id="SSF53098">
    <property type="entry name" value="Ribonuclease H-like"/>
    <property type="match status" value="1"/>
</dbReference>
<dbReference type="AlphaFoldDB" id="A0A8S9UTC6"/>
<dbReference type="Proteomes" id="UP000704712">
    <property type="component" value="Unassembled WGS sequence"/>
</dbReference>
<evidence type="ECO:0000256" key="2">
    <source>
        <dbReference type="ARBA" id="ARBA00022723"/>
    </source>
</evidence>
<evidence type="ECO:0000256" key="10">
    <source>
        <dbReference type="SAM" id="MobiDB-lite"/>
    </source>
</evidence>
<dbReference type="GO" id="GO:0015074">
    <property type="term" value="P:DNA integration"/>
    <property type="evidence" value="ECO:0007669"/>
    <property type="project" value="UniProtKB-KW"/>
</dbReference>
<dbReference type="GO" id="GO:0004519">
    <property type="term" value="F:endonuclease activity"/>
    <property type="evidence" value="ECO:0007669"/>
    <property type="project" value="UniProtKB-KW"/>
</dbReference>
<feature type="domain" description="Integrase catalytic" evidence="11">
    <location>
        <begin position="55"/>
        <end position="231"/>
    </location>
</feature>
<evidence type="ECO:0000256" key="6">
    <source>
        <dbReference type="ARBA" id="ARBA00022908"/>
    </source>
</evidence>
<keyword evidence="8" id="KW-0808">Transferase</keyword>
<dbReference type="GO" id="GO:0016787">
    <property type="term" value="F:hydrolase activity"/>
    <property type="evidence" value="ECO:0007669"/>
    <property type="project" value="UniProtKB-KW"/>
</dbReference>
<name>A0A8S9UTC6_PHYIN</name>
<feature type="region of interest" description="Disordered" evidence="10">
    <location>
        <begin position="367"/>
        <end position="388"/>
    </location>
</feature>
<evidence type="ECO:0000256" key="9">
    <source>
        <dbReference type="ARBA" id="ARBA00023172"/>
    </source>
</evidence>
<dbReference type="PROSITE" id="PS50994">
    <property type="entry name" value="INTEGRASE"/>
    <property type="match status" value="1"/>
</dbReference>
<keyword evidence="8" id="KW-0548">Nucleotidyltransferase</keyword>
<keyword evidence="8" id="KW-0239">DNA-directed DNA polymerase</keyword>
<dbReference type="GO" id="GO:0046872">
    <property type="term" value="F:metal ion binding"/>
    <property type="evidence" value="ECO:0007669"/>
    <property type="project" value="UniProtKB-KW"/>
</dbReference>
<dbReference type="InterPro" id="IPR057670">
    <property type="entry name" value="SH3_retrovirus"/>
</dbReference>
<protein>
    <submittedName>
        <fullName evidence="12">Integrase core domain</fullName>
    </submittedName>
</protein>
<organism evidence="12 13">
    <name type="scientific">Phytophthora infestans</name>
    <name type="common">Potato late blight agent</name>
    <name type="synonym">Botrytis infestans</name>
    <dbReference type="NCBI Taxonomy" id="4787"/>
    <lineage>
        <taxon>Eukaryota</taxon>
        <taxon>Sar</taxon>
        <taxon>Stramenopiles</taxon>
        <taxon>Oomycota</taxon>
        <taxon>Peronosporomycetes</taxon>
        <taxon>Peronosporales</taxon>
        <taxon>Peronosporaceae</taxon>
        <taxon>Phytophthora</taxon>
    </lineage>
</organism>
<dbReference type="PANTHER" id="PTHR42648:SF11">
    <property type="entry name" value="TRANSPOSON TY4-P GAG-POL POLYPROTEIN"/>
    <property type="match status" value="1"/>
</dbReference>
<proteinExistence type="predicted"/>
<dbReference type="Pfam" id="PF13976">
    <property type="entry name" value="gag_pre-integrs"/>
    <property type="match status" value="1"/>
</dbReference>
<evidence type="ECO:0000259" key="11">
    <source>
        <dbReference type="PROSITE" id="PS50994"/>
    </source>
</evidence>
<keyword evidence="6" id="KW-0229">DNA integration</keyword>
<dbReference type="InterPro" id="IPR001584">
    <property type="entry name" value="Integrase_cat-core"/>
</dbReference>
<sequence length="388" mass="44346">MIPPNSLEDWHRRLGHLHYQGVIELERSGIVKGLKIIGSRKIPDHPCEDCTLGKISSRPAPRRSTRSQEEKDLVCHADLAGKYQRSIHGNHYMLVIKWLNYTHVYFIKTKDEAVGCFRKFLLMIKNREDSRKIRVLRTDNGGEFINEEFNTLCDEAGLERQFSEPDVHYQNGVVERTNRTLIEAARTMLIQAGLPHNLWEYAVRAAAYMRNRVTSRSEPSTTPYAKYHGKTPDLSDSHTFGESVTVLLPPGKRSTLFKFRPVGQRGAFVGHDEQRKGYFVYMREGGAKIVNTCDVKFLGSPLKHPRAQCPGVPMIPLQEQFSTTTRSDSMRGRPTDRTSAPTEDDRTRERNAASFTTALVEELNGATDLTRRRRSERISSRNMFLSHD</sequence>
<reference evidence="12" key="1">
    <citation type="submission" date="2020-03" db="EMBL/GenBank/DDBJ databases">
        <title>Hybrid Assembly of Korean Phytophthora infestans isolates.</title>
        <authorList>
            <person name="Prokchorchik M."/>
            <person name="Lee Y."/>
            <person name="Seo J."/>
            <person name="Cho J.-H."/>
            <person name="Park Y.-E."/>
            <person name="Jang D.-C."/>
            <person name="Im J.-S."/>
            <person name="Choi J.-G."/>
            <person name="Park H.-J."/>
            <person name="Lee G.-B."/>
            <person name="Lee Y.-G."/>
            <person name="Hong S.-Y."/>
            <person name="Cho K."/>
            <person name="Sohn K.H."/>
        </authorList>
    </citation>
    <scope>NUCLEOTIDE SEQUENCE</scope>
    <source>
        <strain evidence="12">KR_2_A2</strain>
    </source>
</reference>
<keyword evidence="2" id="KW-0479">Metal-binding</keyword>
<dbReference type="GO" id="GO:0003887">
    <property type="term" value="F:DNA-directed DNA polymerase activity"/>
    <property type="evidence" value="ECO:0007669"/>
    <property type="project" value="UniProtKB-KW"/>
</dbReference>
<keyword evidence="4" id="KW-0378">Hydrolase</keyword>
<gene>
    <name evidence="12" type="ORF">GN958_ATG06526</name>
</gene>